<comment type="caution">
    <text evidence="2">The sequence shown here is derived from an EMBL/GenBank/DDBJ whole genome shotgun (WGS) entry which is preliminary data.</text>
</comment>
<dbReference type="GO" id="GO:0015937">
    <property type="term" value="P:coenzyme A biosynthetic process"/>
    <property type="evidence" value="ECO:0007669"/>
    <property type="project" value="UniProtKB-ARBA"/>
</dbReference>
<dbReference type="Pfam" id="PF04127">
    <property type="entry name" value="DFP"/>
    <property type="match status" value="2"/>
</dbReference>
<feature type="domain" description="DNA/pantothenate metabolism flavoprotein C-terminal" evidence="1">
    <location>
        <begin position="2"/>
        <end position="105"/>
    </location>
</feature>
<dbReference type="SUPFAM" id="SSF102645">
    <property type="entry name" value="CoaB-like"/>
    <property type="match status" value="1"/>
</dbReference>
<accession>A0A9D1SVM6</accession>
<dbReference type="EMBL" id="DVOB01000159">
    <property type="protein sequence ID" value="HIU96522.1"/>
    <property type="molecule type" value="Genomic_DNA"/>
</dbReference>
<dbReference type="InterPro" id="IPR035929">
    <property type="entry name" value="CoaB-like_sf"/>
</dbReference>
<name>A0A9D1SVM6_9FIRM</name>
<dbReference type="InterPro" id="IPR007085">
    <property type="entry name" value="DNA/pantothenate-metab_flavo_C"/>
</dbReference>
<evidence type="ECO:0000313" key="3">
    <source>
        <dbReference type="Proteomes" id="UP000824130"/>
    </source>
</evidence>
<dbReference type="Gene3D" id="3.40.50.10300">
    <property type="entry name" value="CoaB-like"/>
    <property type="match status" value="1"/>
</dbReference>
<gene>
    <name evidence="2" type="ORF">IAD25_07455</name>
</gene>
<reference evidence="2" key="1">
    <citation type="submission" date="2020-10" db="EMBL/GenBank/DDBJ databases">
        <authorList>
            <person name="Gilroy R."/>
        </authorList>
    </citation>
    <scope>NUCLEOTIDE SEQUENCE</scope>
    <source>
        <strain evidence="2">ChiSjej4B22-8349</strain>
    </source>
</reference>
<proteinExistence type="predicted"/>
<evidence type="ECO:0000313" key="2">
    <source>
        <dbReference type="EMBL" id="HIU96522.1"/>
    </source>
</evidence>
<sequence length="234" mass="25860">MKIIITAGGTSEKIDDVRTITNTSTGRLGYAIGKAFVEKYAGRLEKIYYLHGTRAPYVEHELVEPVMIGGVADLQQQLTRLLTEEKIDAVVHAMAVSDYVVKEVTTLDRIRGMETPGGGADLSGNKISSDIDDLIIHMKRSPKVISIIKKLSPETTLVGFKLLSGVPHEELISVGRSLMEKNDCDFVLANDVKEIGPDYHKGYLIHRDGPYDTMGNNEEIADMISRRVMERSLG</sequence>
<evidence type="ECO:0000259" key="1">
    <source>
        <dbReference type="Pfam" id="PF04127"/>
    </source>
</evidence>
<dbReference type="GO" id="GO:0016874">
    <property type="term" value="F:ligase activity"/>
    <property type="evidence" value="ECO:0007669"/>
    <property type="project" value="UniProtKB-KW"/>
</dbReference>
<protein>
    <submittedName>
        <fullName evidence="2">Phosphopantothenate--cysteine ligase</fullName>
    </submittedName>
</protein>
<keyword evidence="2" id="KW-0436">Ligase</keyword>
<dbReference type="AlphaFoldDB" id="A0A9D1SVM6"/>
<dbReference type="Proteomes" id="UP000824130">
    <property type="component" value="Unassembled WGS sequence"/>
</dbReference>
<feature type="domain" description="DNA/pantothenate metabolism flavoprotein C-terminal" evidence="1">
    <location>
        <begin position="123"/>
        <end position="229"/>
    </location>
</feature>
<reference evidence="2" key="2">
    <citation type="journal article" date="2021" name="PeerJ">
        <title>Extensive microbial diversity within the chicken gut microbiome revealed by metagenomics and culture.</title>
        <authorList>
            <person name="Gilroy R."/>
            <person name="Ravi A."/>
            <person name="Getino M."/>
            <person name="Pursley I."/>
            <person name="Horton D.L."/>
            <person name="Alikhan N.F."/>
            <person name="Baker D."/>
            <person name="Gharbi K."/>
            <person name="Hall N."/>
            <person name="Watson M."/>
            <person name="Adriaenssens E.M."/>
            <person name="Foster-Nyarko E."/>
            <person name="Jarju S."/>
            <person name="Secka A."/>
            <person name="Antonio M."/>
            <person name="Oren A."/>
            <person name="Chaudhuri R.R."/>
            <person name="La Ragione R."/>
            <person name="Hildebrand F."/>
            <person name="Pallen M.J."/>
        </authorList>
    </citation>
    <scope>NUCLEOTIDE SEQUENCE</scope>
    <source>
        <strain evidence="2">ChiSjej4B22-8349</strain>
    </source>
</reference>
<organism evidence="2 3">
    <name type="scientific">Candidatus Allocopromorpha excrementipullorum</name>
    <dbReference type="NCBI Taxonomy" id="2840743"/>
    <lineage>
        <taxon>Bacteria</taxon>
        <taxon>Bacillati</taxon>
        <taxon>Bacillota</taxon>
        <taxon>Clostridia</taxon>
        <taxon>Eubacteriales</taxon>
        <taxon>Eubacteriaceae</taxon>
        <taxon>Eubacteriaceae incertae sedis</taxon>
        <taxon>Candidatus Allocopromorpha</taxon>
    </lineage>
</organism>